<organism evidence="2 3">
    <name type="scientific">Arthrobacter mobilis</name>
    <dbReference type="NCBI Taxonomy" id="2724944"/>
    <lineage>
        <taxon>Bacteria</taxon>
        <taxon>Bacillati</taxon>
        <taxon>Actinomycetota</taxon>
        <taxon>Actinomycetes</taxon>
        <taxon>Micrococcales</taxon>
        <taxon>Micrococcaceae</taxon>
        <taxon>Arthrobacter</taxon>
    </lineage>
</organism>
<dbReference type="RefSeq" id="WP_168484646.1">
    <property type="nucleotide sequence ID" value="NZ_JAAZSQ010000001.1"/>
</dbReference>
<keyword evidence="3" id="KW-1185">Reference proteome</keyword>
<protein>
    <submittedName>
        <fullName evidence="2">ATP-binding protein</fullName>
    </submittedName>
</protein>
<dbReference type="Pfam" id="PF13191">
    <property type="entry name" value="AAA_16"/>
    <property type="match status" value="1"/>
</dbReference>
<gene>
    <name evidence="2" type="ORF">HGG74_01995</name>
</gene>
<reference evidence="2 3" key="1">
    <citation type="submission" date="2020-04" db="EMBL/GenBank/DDBJ databases">
        <title>Arthrobacter sp. nov.</title>
        <authorList>
            <person name="Liu S."/>
        </authorList>
    </citation>
    <scope>NUCLEOTIDE SEQUENCE [LARGE SCALE GENOMIC DNA]</scope>
    <source>
        <strain evidence="2 3">E918</strain>
    </source>
</reference>
<evidence type="ECO:0000313" key="3">
    <source>
        <dbReference type="Proteomes" id="UP000544090"/>
    </source>
</evidence>
<proteinExistence type="predicted"/>
<feature type="domain" description="Orc1-like AAA ATPase" evidence="1">
    <location>
        <begin position="18"/>
        <end position="148"/>
    </location>
</feature>
<dbReference type="InterPro" id="IPR027417">
    <property type="entry name" value="P-loop_NTPase"/>
</dbReference>
<dbReference type="Proteomes" id="UP000544090">
    <property type="component" value="Unassembled WGS sequence"/>
</dbReference>
<dbReference type="InterPro" id="IPR041664">
    <property type="entry name" value="AAA_16"/>
</dbReference>
<evidence type="ECO:0000259" key="1">
    <source>
        <dbReference type="Pfam" id="PF13191"/>
    </source>
</evidence>
<name>A0A7X6HA89_9MICC</name>
<dbReference type="AlphaFoldDB" id="A0A7X6HA89"/>
<dbReference type="GO" id="GO:0005524">
    <property type="term" value="F:ATP binding"/>
    <property type="evidence" value="ECO:0007669"/>
    <property type="project" value="UniProtKB-KW"/>
</dbReference>
<dbReference type="SUPFAM" id="SSF52540">
    <property type="entry name" value="P-loop containing nucleoside triphosphate hydrolases"/>
    <property type="match status" value="1"/>
</dbReference>
<sequence length="253" mass="25826">MPERTVSNSLATPMHAALAGRQDQLSAAAAALTDPRYRGAAVVAPAGMGKTALLRAVMAAEQARFRFFPLAAGAAAGMGVPFAALTPMLSYLPAGGPPTAADVLRTVEAFIGAAAPARRRPVVVVDDADELDGGSASVIARLAAAGTVRLLVSVRPGAGSHSGAAALIRDGLLREIGLAPLSGDERDELCRTVLGATVISSSVRALGEASGGNPRLLGLLLQEARDTGSLVPRNGTWLLAEEPRRAARPCWTP</sequence>
<evidence type="ECO:0000313" key="2">
    <source>
        <dbReference type="EMBL" id="NKX53326.1"/>
    </source>
</evidence>
<comment type="caution">
    <text evidence="2">The sequence shown here is derived from an EMBL/GenBank/DDBJ whole genome shotgun (WGS) entry which is preliminary data.</text>
</comment>
<keyword evidence="2" id="KW-0547">Nucleotide-binding</keyword>
<dbReference type="EMBL" id="JAAZSQ010000001">
    <property type="protein sequence ID" value="NKX53326.1"/>
    <property type="molecule type" value="Genomic_DNA"/>
</dbReference>
<keyword evidence="2" id="KW-0067">ATP-binding</keyword>
<accession>A0A7X6HA89</accession>